<evidence type="ECO:0000256" key="1">
    <source>
        <dbReference type="ARBA" id="ARBA00004123"/>
    </source>
</evidence>
<dbReference type="PRINTS" id="PR00503">
    <property type="entry name" value="BROMODOMAIN"/>
</dbReference>
<dbReference type="PROSITE" id="PS50014">
    <property type="entry name" value="BROMODOMAIN_2"/>
    <property type="match status" value="2"/>
</dbReference>
<evidence type="ECO:0000313" key="12">
    <source>
        <dbReference type="EMBL" id="KAG5647743.1"/>
    </source>
</evidence>
<evidence type="ECO:0000313" key="13">
    <source>
        <dbReference type="Proteomes" id="UP000775547"/>
    </source>
</evidence>
<dbReference type="EMBL" id="JABCKV010000007">
    <property type="protein sequence ID" value="KAG5647743.1"/>
    <property type="molecule type" value="Genomic_DNA"/>
</dbReference>
<feature type="domain" description="Bromo" evidence="11">
    <location>
        <begin position="217"/>
        <end position="287"/>
    </location>
</feature>
<name>A0A9P7KEN9_9AGAR</name>
<keyword evidence="7" id="KW-0539">Nucleus</keyword>
<dbReference type="OrthoDB" id="6017at2759"/>
<keyword evidence="6" id="KW-0804">Transcription</keyword>
<sequence length="1209" mass="133681">MSKRELGQLNGANEVEGPRTKRRRETAGASSDVDVTSSDHVVSSVPGGGESSGAKKEDVQELGLKLWQTVKDAVNKEGRPLATDFLRRPSKRLYPDYYQLIERPIALDDIKKQIDTGGYPTLAAVRQDFELCFSNAKQYNMKESDIWRDAKDLLKLANKTYNKLLPPDEDNEDGSKSKAPNLSRLMKARLQKLVDKTDESSVSLSSSLLSFCDIVLRGRQLSVEFIDLPSKKDWPLYYKEIKRPQCIESIFKHIKRKEYTQVSDFAADVELVFANAMAFNQEHTGIWEDAKTLRDYFHVLMSDMPAPYLLPEYAAAKPKIKIKPQPAQTSTLAPTAPLAQPTASTSQTLRIIASKQQIKASPAPTPTMPAVSLPVAAATPPPAPPVPTPQPVQYPSMGAPQPIQYMNTTFSHYPNASYIPPAPLPAAPTPSTSTSSLPTYNLAQAHSASNSPAPPLHPSHQLRSISLVIKPRGRNLNLDHEDGVKCWAMRLIPGETDVHVSGVAFMGGEEEESSGGEEEDDEEEEEEVEAPAKNGWKRGKAKRGRPTRAAAKAKAATVKKKKQKPGPIQVKLNGTVVQENEEAGKWVVRPTVGESVLETHPLPELHKRWKTYRTVPARMRTLKSSTVVWDTSSWGTPKQDANADASTSSIKTDRVLSSSSSSSWGAPASDPRVQPKIARKGSGSGSAGVGMTSGWGDRVSGSDSGWGDTSDGWTPVESAWNEGLKNASKEADTGSPWGSFEDKGKGKADEKDVQWGNDWTTDSGGWSTEPRPSPSANPTSQIAPAAEVPTPTSHHPLPGPQSSATNVTQPGKENKAILKIITQIPAAEPVLSSRSDSVQAPQDPHSVEYHQTQQAVYYHLELEEAQASVEQWKRTQTSSQYARATPATRTTLDSQRLQFAQRAGKAKQDLTSALKRIVETNRVILHSRASLDQSREAHVKQDFVKYTADLRDWIQALELQNRVIPPEPLAANSSPKLERPQDPKEFLHHHIQSIFGSMEELMDLINEKLYFRDSEPIDVDARMATTLRDVEEKRQEALSMVEVSATHLLQEANQTRDGLREVSHDTTPLIATMLSNSQILVELNAQLEQTEKHKEQVQGYLSQLSEMKKVDESRIRDLTERLKNLYKVPRPSIPPLSPDDLLSSMQKLLTGNMQAEIIFIVDRLHYACSTSSDTFITELLKWLEPILEKTNKVCRRAEVLTAEYPNLLL</sequence>
<evidence type="ECO:0000256" key="3">
    <source>
        <dbReference type="ARBA" id="ARBA00022853"/>
    </source>
</evidence>
<evidence type="ECO:0000256" key="4">
    <source>
        <dbReference type="ARBA" id="ARBA00023015"/>
    </source>
</evidence>
<dbReference type="Proteomes" id="UP000775547">
    <property type="component" value="Unassembled WGS sequence"/>
</dbReference>
<dbReference type="InterPro" id="IPR036427">
    <property type="entry name" value="Bromodomain-like_sf"/>
</dbReference>
<feature type="compositionally biased region" description="Basic and acidic residues" evidence="10">
    <location>
        <begin position="740"/>
        <end position="753"/>
    </location>
</feature>
<keyword evidence="2" id="KW-0677">Repeat</keyword>
<keyword evidence="5 8" id="KW-0103">Bromodomain</keyword>
<dbReference type="PANTHER" id="PTHR16062">
    <property type="entry name" value="SWI/SNF-RELATED"/>
    <property type="match status" value="1"/>
</dbReference>
<keyword evidence="9" id="KW-0175">Coiled coil</keyword>
<feature type="compositionally biased region" description="Basic residues" evidence="10">
    <location>
        <begin position="535"/>
        <end position="546"/>
    </location>
</feature>
<dbReference type="SUPFAM" id="SSF47370">
    <property type="entry name" value="Bromodomain"/>
    <property type="match status" value="2"/>
</dbReference>
<dbReference type="Gene3D" id="1.20.920.10">
    <property type="entry name" value="Bromodomain-like"/>
    <property type="match status" value="2"/>
</dbReference>
<dbReference type="PANTHER" id="PTHR16062:SF19">
    <property type="entry name" value="PROTEIN POLYBROMO-1"/>
    <property type="match status" value="1"/>
</dbReference>
<dbReference type="InterPro" id="IPR001487">
    <property type="entry name" value="Bromodomain"/>
</dbReference>
<reference evidence="12" key="2">
    <citation type="submission" date="2021-10" db="EMBL/GenBank/DDBJ databases">
        <title>Phylogenomics reveals ancestral predisposition of the termite-cultivated fungus Termitomyces towards a domesticated lifestyle.</title>
        <authorList>
            <person name="Auxier B."/>
            <person name="Grum-Grzhimaylo A."/>
            <person name="Cardenas M.E."/>
            <person name="Lodge J.D."/>
            <person name="Laessoe T."/>
            <person name="Pedersen O."/>
            <person name="Smith M.E."/>
            <person name="Kuyper T.W."/>
            <person name="Franco-Molano E.A."/>
            <person name="Baroni T.J."/>
            <person name="Aanen D.K."/>
        </authorList>
    </citation>
    <scope>NUCLEOTIDE SEQUENCE</scope>
    <source>
        <strain evidence="12">AP01</strain>
        <tissue evidence="12">Mycelium</tissue>
    </source>
</reference>
<evidence type="ECO:0000256" key="8">
    <source>
        <dbReference type="PROSITE-ProRule" id="PRU00035"/>
    </source>
</evidence>
<feature type="compositionally biased region" description="Acidic residues" evidence="10">
    <location>
        <begin position="508"/>
        <end position="529"/>
    </location>
</feature>
<organism evidence="12 13">
    <name type="scientific">Asterophora parasitica</name>
    <dbReference type="NCBI Taxonomy" id="117018"/>
    <lineage>
        <taxon>Eukaryota</taxon>
        <taxon>Fungi</taxon>
        <taxon>Dikarya</taxon>
        <taxon>Basidiomycota</taxon>
        <taxon>Agaricomycotina</taxon>
        <taxon>Agaricomycetes</taxon>
        <taxon>Agaricomycetidae</taxon>
        <taxon>Agaricales</taxon>
        <taxon>Tricholomatineae</taxon>
        <taxon>Lyophyllaceae</taxon>
        <taxon>Asterophora</taxon>
    </lineage>
</organism>
<comment type="caution">
    <text evidence="12">The sequence shown here is derived from an EMBL/GenBank/DDBJ whole genome shotgun (WGS) entry which is preliminary data.</text>
</comment>
<dbReference type="Pfam" id="PF00439">
    <property type="entry name" value="Bromodomain"/>
    <property type="match status" value="2"/>
</dbReference>
<dbReference type="GO" id="GO:0016586">
    <property type="term" value="C:RSC-type complex"/>
    <property type="evidence" value="ECO:0007669"/>
    <property type="project" value="InterPro"/>
</dbReference>
<feature type="compositionally biased region" description="Polar residues" evidence="10">
    <location>
        <begin position="800"/>
        <end position="809"/>
    </location>
</feature>
<evidence type="ECO:0000256" key="6">
    <source>
        <dbReference type="ARBA" id="ARBA00023163"/>
    </source>
</evidence>
<proteinExistence type="predicted"/>
<accession>A0A9P7KEN9</accession>
<feature type="compositionally biased region" description="Pro residues" evidence="10">
    <location>
        <begin position="379"/>
        <end position="389"/>
    </location>
</feature>
<dbReference type="InterPro" id="IPR037382">
    <property type="entry name" value="Rsc/polybromo"/>
</dbReference>
<feature type="region of interest" description="Disordered" evidence="10">
    <location>
        <begin position="357"/>
        <end position="389"/>
    </location>
</feature>
<feature type="compositionally biased region" description="Gly residues" evidence="10">
    <location>
        <begin position="682"/>
        <end position="693"/>
    </location>
</feature>
<feature type="compositionally biased region" description="Low complexity" evidence="10">
    <location>
        <begin position="30"/>
        <end position="45"/>
    </location>
</feature>
<dbReference type="SMART" id="SM00297">
    <property type="entry name" value="BROMO"/>
    <property type="match status" value="2"/>
</dbReference>
<dbReference type="GO" id="GO:0006338">
    <property type="term" value="P:chromatin remodeling"/>
    <property type="evidence" value="ECO:0007669"/>
    <property type="project" value="InterPro"/>
</dbReference>
<feature type="compositionally biased region" description="Low complexity" evidence="10">
    <location>
        <begin position="701"/>
        <end position="714"/>
    </location>
</feature>
<gene>
    <name evidence="12" type="ORF">DXG03_008466</name>
</gene>
<feature type="compositionally biased region" description="Polar residues" evidence="10">
    <location>
        <begin position="757"/>
        <end position="766"/>
    </location>
</feature>
<keyword evidence="3" id="KW-0156">Chromatin regulator</keyword>
<keyword evidence="4" id="KW-0805">Transcription regulation</keyword>
<feature type="coiled-coil region" evidence="9">
    <location>
        <begin position="1080"/>
        <end position="1121"/>
    </location>
</feature>
<evidence type="ECO:0000256" key="10">
    <source>
        <dbReference type="SAM" id="MobiDB-lite"/>
    </source>
</evidence>
<feature type="region of interest" description="Disordered" evidence="10">
    <location>
        <begin position="325"/>
        <end position="344"/>
    </location>
</feature>
<dbReference type="GO" id="GO:0003682">
    <property type="term" value="F:chromatin binding"/>
    <property type="evidence" value="ECO:0007669"/>
    <property type="project" value="TreeGrafter"/>
</dbReference>
<evidence type="ECO:0000256" key="7">
    <source>
        <dbReference type="ARBA" id="ARBA00023242"/>
    </source>
</evidence>
<dbReference type="CDD" id="cd04369">
    <property type="entry name" value="Bromodomain"/>
    <property type="match status" value="1"/>
</dbReference>
<evidence type="ECO:0000259" key="11">
    <source>
        <dbReference type="PROSITE" id="PS50014"/>
    </source>
</evidence>
<feature type="region of interest" description="Disordered" evidence="10">
    <location>
        <begin position="630"/>
        <end position="809"/>
    </location>
</feature>
<feature type="region of interest" description="Disordered" evidence="10">
    <location>
        <begin position="508"/>
        <end position="550"/>
    </location>
</feature>
<reference evidence="12" key="1">
    <citation type="submission" date="2020-07" db="EMBL/GenBank/DDBJ databases">
        <authorList>
            <person name="Nieuwenhuis M."/>
            <person name="Van De Peppel L.J.J."/>
        </authorList>
    </citation>
    <scope>NUCLEOTIDE SEQUENCE</scope>
    <source>
        <strain evidence="12">AP01</strain>
        <tissue evidence="12">Mycelium</tissue>
    </source>
</reference>
<keyword evidence="13" id="KW-1185">Reference proteome</keyword>
<feature type="region of interest" description="Disordered" evidence="10">
    <location>
        <begin position="1"/>
        <end position="56"/>
    </location>
</feature>
<dbReference type="GO" id="GO:0006368">
    <property type="term" value="P:transcription elongation by RNA polymerase II"/>
    <property type="evidence" value="ECO:0007669"/>
    <property type="project" value="TreeGrafter"/>
</dbReference>
<evidence type="ECO:0000256" key="9">
    <source>
        <dbReference type="SAM" id="Coils"/>
    </source>
</evidence>
<feature type="domain" description="Bromo" evidence="11">
    <location>
        <begin position="77"/>
        <end position="147"/>
    </location>
</feature>
<evidence type="ECO:0000256" key="5">
    <source>
        <dbReference type="ARBA" id="ARBA00023117"/>
    </source>
</evidence>
<comment type="subcellular location">
    <subcellularLocation>
        <location evidence="1">Nucleus</location>
    </subcellularLocation>
</comment>
<feature type="compositionally biased region" description="Low complexity" evidence="10">
    <location>
        <begin position="369"/>
        <end position="378"/>
    </location>
</feature>
<protein>
    <recommendedName>
        <fullName evidence="11">Bromo domain-containing protein</fullName>
    </recommendedName>
</protein>
<dbReference type="AlphaFoldDB" id="A0A9P7KEN9"/>
<evidence type="ECO:0000256" key="2">
    <source>
        <dbReference type="ARBA" id="ARBA00022737"/>
    </source>
</evidence>